<keyword evidence="2" id="KW-1185">Reference proteome</keyword>
<organism evidence="1 2">
    <name type="scientific">Sphingobacterium corticibacter</name>
    <dbReference type="NCBI Taxonomy" id="2171749"/>
    <lineage>
        <taxon>Bacteria</taxon>
        <taxon>Pseudomonadati</taxon>
        <taxon>Bacteroidota</taxon>
        <taxon>Sphingobacteriia</taxon>
        <taxon>Sphingobacteriales</taxon>
        <taxon>Sphingobacteriaceae</taxon>
        <taxon>Sphingobacterium</taxon>
    </lineage>
</organism>
<dbReference type="OrthoDB" id="707775at2"/>
<sequence length="152" mass="16714">MSTILLTYGTRPIAQRIAKLLSTQHQLILATNEEVPSVLANTYKSIPNPANPVFAHEMLKLCLDQGIDTVLPLGEAEIEVLSRSTILFEEYGISVLFPLLTPQQEVAKQVTSDISLQIIHHSKSLLDESQSPDAIENGVYAIVGNNWLPVII</sequence>
<dbReference type="Proteomes" id="UP000245627">
    <property type="component" value="Unassembled WGS sequence"/>
</dbReference>
<accession>A0A2T8HL08</accession>
<protein>
    <submittedName>
        <fullName evidence="1">Uncharacterized protein</fullName>
    </submittedName>
</protein>
<dbReference type="RefSeq" id="WP_116773979.1">
    <property type="nucleotide sequence ID" value="NZ_QDKG01000001.1"/>
</dbReference>
<evidence type="ECO:0000313" key="2">
    <source>
        <dbReference type="Proteomes" id="UP000245627"/>
    </source>
</evidence>
<reference evidence="1 2" key="1">
    <citation type="submission" date="2018-04" db="EMBL/GenBank/DDBJ databases">
        <title>Sphingobacterium cortibacter sp. nov.</title>
        <authorList>
            <person name="Li Y."/>
        </authorList>
    </citation>
    <scope>NUCLEOTIDE SEQUENCE [LARGE SCALE GENOMIC DNA]</scope>
    <source>
        <strain evidence="1 2">2c-3</strain>
    </source>
</reference>
<gene>
    <name evidence="1" type="ORF">DC487_00465</name>
</gene>
<dbReference type="EMBL" id="QDKG01000001">
    <property type="protein sequence ID" value="PVH26134.1"/>
    <property type="molecule type" value="Genomic_DNA"/>
</dbReference>
<evidence type="ECO:0000313" key="1">
    <source>
        <dbReference type="EMBL" id="PVH26134.1"/>
    </source>
</evidence>
<name>A0A2T8HL08_9SPHI</name>
<comment type="caution">
    <text evidence="1">The sequence shown here is derived from an EMBL/GenBank/DDBJ whole genome shotgun (WGS) entry which is preliminary data.</text>
</comment>
<dbReference type="AlphaFoldDB" id="A0A2T8HL08"/>
<proteinExistence type="predicted"/>
<dbReference type="Gene3D" id="3.40.50.20">
    <property type="match status" value="1"/>
</dbReference>